<dbReference type="SUPFAM" id="SSF53383">
    <property type="entry name" value="PLP-dependent transferases"/>
    <property type="match status" value="1"/>
</dbReference>
<accession>A0A3M7HLB9</accession>
<organism evidence="5 6">
    <name type="scientific">Hortaea werneckii</name>
    <name type="common">Black yeast</name>
    <name type="synonym">Cladosporium werneckii</name>
    <dbReference type="NCBI Taxonomy" id="91943"/>
    <lineage>
        <taxon>Eukaryota</taxon>
        <taxon>Fungi</taxon>
        <taxon>Dikarya</taxon>
        <taxon>Ascomycota</taxon>
        <taxon>Pezizomycotina</taxon>
        <taxon>Dothideomycetes</taxon>
        <taxon>Dothideomycetidae</taxon>
        <taxon>Mycosphaerellales</taxon>
        <taxon>Teratosphaeriaceae</taxon>
        <taxon>Hortaea</taxon>
    </lineage>
</organism>
<comment type="caution">
    <text evidence="5">The sequence shown here is derived from an EMBL/GenBank/DDBJ whole genome shotgun (WGS) entry which is preliminary data.</text>
</comment>
<dbReference type="EMBL" id="QWIO01000014">
    <property type="protein sequence ID" value="RMZ13976.1"/>
    <property type="molecule type" value="Genomic_DNA"/>
</dbReference>
<dbReference type="GO" id="GO:0030170">
    <property type="term" value="F:pyridoxal phosphate binding"/>
    <property type="evidence" value="ECO:0007669"/>
    <property type="project" value="InterPro"/>
</dbReference>
<comment type="similarity">
    <text evidence="3">Belongs to the class-III pyridoxal-phosphate-dependent aminotransferase family.</text>
</comment>
<dbReference type="AlphaFoldDB" id="A0A3M7HLB9"/>
<protein>
    <recommendedName>
        <fullName evidence="7">Glutamate-1-semialdehyde 2,1-aminomutase</fullName>
    </recommendedName>
</protein>
<evidence type="ECO:0000256" key="2">
    <source>
        <dbReference type="ARBA" id="ARBA00022898"/>
    </source>
</evidence>
<dbReference type="GO" id="GO:0008483">
    <property type="term" value="F:transaminase activity"/>
    <property type="evidence" value="ECO:0007669"/>
    <property type="project" value="InterPro"/>
</dbReference>
<proteinExistence type="inferred from homology"/>
<dbReference type="InterPro" id="IPR015422">
    <property type="entry name" value="PyrdxlP-dep_Trfase_small"/>
</dbReference>
<dbReference type="Gene3D" id="3.40.640.10">
    <property type="entry name" value="Type I PLP-dependent aspartate aminotransferase-like (Major domain)"/>
    <property type="match status" value="1"/>
</dbReference>
<dbReference type="InterPro" id="IPR005814">
    <property type="entry name" value="Aminotrans_3"/>
</dbReference>
<dbReference type="Gene3D" id="3.90.1150.10">
    <property type="entry name" value="Aspartate Aminotransferase, domain 1"/>
    <property type="match status" value="1"/>
</dbReference>
<dbReference type="PANTHER" id="PTHR43713">
    <property type="entry name" value="GLUTAMATE-1-SEMIALDEHYDE 2,1-AMINOMUTASE"/>
    <property type="match status" value="1"/>
</dbReference>
<evidence type="ECO:0000256" key="4">
    <source>
        <dbReference type="SAM" id="MobiDB-lite"/>
    </source>
</evidence>
<evidence type="ECO:0000313" key="6">
    <source>
        <dbReference type="Proteomes" id="UP000269539"/>
    </source>
</evidence>
<keyword evidence="2 3" id="KW-0663">Pyridoxal phosphate</keyword>
<name>A0A3M7HLB9_HORWE</name>
<dbReference type="InterPro" id="IPR015424">
    <property type="entry name" value="PyrdxlP-dep_Trfase"/>
</dbReference>
<reference evidence="5 6" key="1">
    <citation type="journal article" date="2018" name="BMC Genomics">
        <title>Genomic evidence for intraspecific hybridization in a clonal and extremely halotolerant yeast.</title>
        <authorList>
            <person name="Gostincar C."/>
            <person name="Stajich J.E."/>
            <person name="Zupancic J."/>
            <person name="Zalar P."/>
            <person name="Gunde-Cimerman N."/>
        </authorList>
    </citation>
    <scope>NUCLEOTIDE SEQUENCE [LARGE SCALE GENOMIC DNA]</scope>
    <source>
        <strain evidence="5 6">EXF-10513</strain>
    </source>
</reference>
<feature type="region of interest" description="Disordered" evidence="4">
    <location>
        <begin position="1"/>
        <end position="22"/>
    </location>
</feature>
<dbReference type="PANTHER" id="PTHR43713:SF3">
    <property type="entry name" value="GLUTAMATE-1-SEMIALDEHYDE 2,1-AMINOMUTASE 1, CHLOROPLASTIC-RELATED"/>
    <property type="match status" value="1"/>
</dbReference>
<evidence type="ECO:0000256" key="3">
    <source>
        <dbReference type="RuleBase" id="RU003560"/>
    </source>
</evidence>
<comment type="cofactor">
    <cofactor evidence="1">
        <name>pyridoxal 5'-phosphate</name>
        <dbReference type="ChEBI" id="CHEBI:597326"/>
    </cofactor>
</comment>
<dbReference type="Proteomes" id="UP000269539">
    <property type="component" value="Unassembled WGS sequence"/>
</dbReference>
<dbReference type="VEuPathDB" id="FungiDB:BTJ68_00041"/>
<evidence type="ECO:0000313" key="5">
    <source>
        <dbReference type="EMBL" id="RMZ13976.1"/>
    </source>
</evidence>
<dbReference type="Pfam" id="PF00202">
    <property type="entry name" value="Aminotran_3"/>
    <property type="match status" value="1"/>
</dbReference>
<evidence type="ECO:0000256" key="1">
    <source>
        <dbReference type="ARBA" id="ARBA00001933"/>
    </source>
</evidence>
<dbReference type="InterPro" id="IPR015421">
    <property type="entry name" value="PyrdxlP-dep_Trfase_major"/>
</dbReference>
<gene>
    <name evidence="5" type="ORF">D0864_00292</name>
</gene>
<sequence>MAEGIRSNKTGADVLTPPPEVDTSLDLNKLKLSDQGHEDNGCSAEEALATAQLLYAVSNPTSRELHEEAAKSLPGGNTRSLLHNAPFPIAIKRGTGYSLVSEDGHTYTDLVGELTAGLFGHSNPLIHSTLKATLDNVGLSLGATTRLESQHARLMCDRFGLDRVRFTNSGTEANMHAIQAARRYTGKRKVVVFAGGYHGAVFCFASGAPASNNVDLEDWIVAEFNNESDARAKIEGSDGVAAVLVEGMQGAGPCIVGTDDFLQAVQASARRAGAVFILDEVMTSRLAPGGLQSLVGLKPDLTSFGKYLGGGITFGAFGGRLDIMAVYDPRVANSLAHSGTFNNNTLGMSAGYVGLSQIYTPEVAVAFNKVGDDLRSKLQDAAVGTKMTVTGRGSVLGIHFLKDGRKELLSVNQRQDHVQLKELFWFEMLVDGFWITRRGSIALVMGTPQSELDRFVSCVERFLKRYEKFVKI</sequence>
<evidence type="ECO:0008006" key="7">
    <source>
        <dbReference type="Google" id="ProtNLM"/>
    </source>
</evidence>